<keyword evidence="3" id="KW-1185">Reference proteome</keyword>
<name>A0A197JXJ2_9FUNG</name>
<dbReference type="EMBL" id="KV442038">
    <property type="protein sequence ID" value="OAQ29950.1"/>
    <property type="molecule type" value="Genomic_DNA"/>
</dbReference>
<gene>
    <name evidence="2" type="ORF">K457DRAFT_476206</name>
</gene>
<keyword evidence="1" id="KW-0812">Transmembrane</keyword>
<proteinExistence type="predicted"/>
<organism evidence="2 3">
    <name type="scientific">Linnemannia elongata AG-77</name>
    <dbReference type="NCBI Taxonomy" id="1314771"/>
    <lineage>
        <taxon>Eukaryota</taxon>
        <taxon>Fungi</taxon>
        <taxon>Fungi incertae sedis</taxon>
        <taxon>Mucoromycota</taxon>
        <taxon>Mortierellomycotina</taxon>
        <taxon>Mortierellomycetes</taxon>
        <taxon>Mortierellales</taxon>
        <taxon>Mortierellaceae</taxon>
        <taxon>Linnemannia</taxon>
    </lineage>
</organism>
<keyword evidence="1" id="KW-1133">Transmembrane helix</keyword>
<evidence type="ECO:0000313" key="2">
    <source>
        <dbReference type="EMBL" id="OAQ29950.1"/>
    </source>
</evidence>
<feature type="transmembrane region" description="Helical" evidence="1">
    <location>
        <begin position="66"/>
        <end position="85"/>
    </location>
</feature>
<dbReference type="Proteomes" id="UP000078512">
    <property type="component" value="Unassembled WGS sequence"/>
</dbReference>
<reference evidence="2 3" key="1">
    <citation type="submission" date="2016-05" db="EMBL/GenBank/DDBJ databases">
        <title>Genome sequencing reveals origins of a unique bacterial endosymbiosis in the earliest lineages of terrestrial Fungi.</title>
        <authorList>
            <consortium name="DOE Joint Genome Institute"/>
            <person name="Uehling J."/>
            <person name="Gryganskyi A."/>
            <person name="Hameed K."/>
            <person name="Tschaplinski T."/>
            <person name="Misztal P."/>
            <person name="Wu S."/>
            <person name="Desiro A."/>
            <person name="Vande Pol N."/>
            <person name="Du Z.-Y."/>
            <person name="Zienkiewicz A."/>
            <person name="Zienkiewicz K."/>
            <person name="Morin E."/>
            <person name="Tisserant E."/>
            <person name="Splivallo R."/>
            <person name="Hainaut M."/>
            <person name="Henrissat B."/>
            <person name="Ohm R."/>
            <person name="Kuo A."/>
            <person name="Yan J."/>
            <person name="Lipzen A."/>
            <person name="Nolan M."/>
            <person name="Labutti K."/>
            <person name="Barry K."/>
            <person name="Goldstein A."/>
            <person name="Labbe J."/>
            <person name="Schadt C."/>
            <person name="Tuskan G."/>
            <person name="Grigoriev I."/>
            <person name="Martin F."/>
            <person name="Vilgalys R."/>
            <person name="Bonito G."/>
        </authorList>
    </citation>
    <scope>NUCLEOTIDE SEQUENCE [LARGE SCALE GENOMIC DNA]</scope>
    <source>
        <strain evidence="2 3">AG-77</strain>
    </source>
</reference>
<feature type="transmembrane region" description="Helical" evidence="1">
    <location>
        <begin position="31"/>
        <end position="54"/>
    </location>
</feature>
<protein>
    <recommendedName>
        <fullName evidence="4">Transmembrane protein</fullName>
    </recommendedName>
</protein>
<accession>A0A197JXJ2</accession>
<evidence type="ECO:0000313" key="3">
    <source>
        <dbReference type="Proteomes" id="UP000078512"/>
    </source>
</evidence>
<keyword evidence="1" id="KW-0472">Membrane</keyword>
<evidence type="ECO:0000256" key="1">
    <source>
        <dbReference type="SAM" id="Phobius"/>
    </source>
</evidence>
<dbReference type="AlphaFoldDB" id="A0A197JXJ2"/>
<evidence type="ECO:0008006" key="4">
    <source>
        <dbReference type="Google" id="ProtNLM"/>
    </source>
</evidence>
<sequence length="142" mass="16441">MCRCEIGFRSSVSKVFNSALPHRFHFPLAPIFRFLFVFPPHLLLLLLFFPFLLLTARSVCTFLKPLLILLSHTALSVLSVCGFHFTNQFLDTNKTNKQTNNQTTEKNGRLVQERSRDRQNKHVLYSCLRTSQFVCSVIVFDC</sequence>